<evidence type="ECO:0000256" key="1">
    <source>
        <dbReference type="SAM" id="MobiDB-lite"/>
    </source>
</evidence>
<proteinExistence type="predicted"/>
<gene>
    <name evidence="2" type="ORF">LSP00402_LOCUS10375</name>
</gene>
<dbReference type="Gene3D" id="1.10.150.50">
    <property type="entry name" value="Transcription Factor, Ets-1"/>
    <property type="match status" value="1"/>
</dbReference>
<feature type="compositionally biased region" description="Basic and acidic residues" evidence="1">
    <location>
        <begin position="228"/>
        <end position="239"/>
    </location>
</feature>
<feature type="region of interest" description="Disordered" evidence="1">
    <location>
        <begin position="194"/>
        <end position="239"/>
    </location>
</feature>
<organism evidence="2">
    <name type="scientific">Lotharella oceanica</name>
    <dbReference type="NCBI Taxonomy" id="641309"/>
    <lineage>
        <taxon>Eukaryota</taxon>
        <taxon>Sar</taxon>
        <taxon>Rhizaria</taxon>
        <taxon>Cercozoa</taxon>
        <taxon>Chlorarachniophyceae</taxon>
        <taxon>Lotharella</taxon>
    </lineage>
</organism>
<protein>
    <recommendedName>
        <fullName evidence="3">SAM domain-containing protein</fullName>
    </recommendedName>
</protein>
<reference evidence="2" key="1">
    <citation type="submission" date="2021-01" db="EMBL/GenBank/DDBJ databases">
        <authorList>
            <person name="Corre E."/>
            <person name="Pelletier E."/>
            <person name="Niang G."/>
            <person name="Scheremetjew M."/>
            <person name="Finn R."/>
            <person name="Kale V."/>
            <person name="Holt S."/>
            <person name="Cochrane G."/>
            <person name="Meng A."/>
            <person name="Brown T."/>
            <person name="Cohen L."/>
        </authorList>
    </citation>
    <scope>NUCLEOTIDE SEQUENCE</scope>
    <source>
        <strain evidence="2">CCMP622</strain>
    </source>
</reference>
<dbReference type="InterPro" id="IPR013761">
    <property type="entry name" value="SAM/pointed_sf"/>
</dbReference>
<name>A0A7S2TQ93_9EUKA</name>
<evidence type="ECO:0008006" key="3">
    <source>
        <dbReference type="Google" id="ProtNLM"/>
    </source>
</evidence>
<dbReference type="EMBL" id="HBHP01016726">
    <property type="protein sequence ID" value="CAD9764867.1"/>
    <property type="molecule type" value="Transcribed_RNA"/>
</dbReference>
<dbReference type="AlphaFoldDB" id="A0A7S2TQ93"/>
<accession>A0A7S2TQ93</accession>
<evidence type="ECO:0000313" key="2">
    <source>
        <dbReference type="EMBL" id="CAD9764867.1"/>
    </source>
</evidence>
<feature type="region of interest" description="Disordered" evidence="1">
    <location>
        <begin position="64"/>
        <end position="83"/>
    </location>
</feature>
<sequence>MMQTRGRGGGGGGPLTPPLLTSHLLAAAAAAAAGGEASIDALEAAAEAKASEVLALERAYEKVLQKEPGPENDTQLREQARRGQQECKLYRRDLAKMLQQQRMQQQMLQRQSRQHLLMQQQQQGGVFAGLSVDDADNGGGDDAGGAVAGALLRRETEEKARIFEKLRAKYVLKKQQILADLQGLRALNNDAKNAPPPAIPYTTANPSNPGIPGGAPLAHGERGTSPWKSRESREPRESPRYEFGEVLSARRMMSSSWRQKAAMGGRDEMKQWQQAPEPPLYPAPRDGAFEVSDPVTAEWEVASGTGYEEKQIRPVVQHSEKNSLKKVLKSVRLTAYEEKLKAKGVTYSSLLQMSEEVLKTVCKDVDMKPGHTMRFVRTVQREQQ</sequence>